<feature type="region of interest" description="Disordered" evidence="1">
    <location>
        <begin position="565"/>
        <end position="592"/>
    </location>
</feature>
<gene>
    <name evidence="3" type="ORF">OZSIB_1515</name>
</gene>
<dbReference type="Pfam" id="PF00211">
    <property type="entry name" value="Guanylate_cyc"/>
    <property type="match status" value="1"/>
</dbReference>
<dbReference type="InterPro" id="IPR029787">
    <property type="entry name" value="Nucleotide_cyclase"/>
</dbReference>
<evidence type="ECO:0000313" key="4">
    <source>
        <dbReference type="Proteomes" id="UP000252355"/>
    </source>
</evidence>
<dbReference type="GO" id="GO:0004016">
    <property type="term" value="F:adenylate cyclase activity"/>
    <property type="evidence" value="ECO:0007669"/>
    <property type="project" value="UniProtKB-ARBA"/>
</dbReference>
<dbReference type="CDD" id="cd07302">
    <property type="entry name" value="CHD"/>
    <property type="match status" value="1"/>
</dbReference>
<dbReference type="SMART" id="SM00044">
    <property type="entry name" value="CYCc"/>
    <property type="match status" value="1"/>
</dbReference>
<feature type="domain" description="Guanylate cyclase" evidence="2">
    <location>
        <begin position="387"/>
        <end position="500"/>
    </location>
</feature>
<organism evidence="3 4">
    <name type="scientific">Candidatus Ozemobacter sibiricus</name>
    <dbReference type="NCBI Taxonomy" id="2268124"/>
    <lineage>
        <taxon>Bacteria</taxon>
        <taxon>Candidatus Ozemobacteria</taxon>
        <taxon>Candidatus Ozemobacterales</taxon>
        <taxon>Candidatus Ozemobacteraceae</taxon>
        <taxon>Candidatus Ozemobacter</taxon>
    </lineage>
</organism>
<dbReference type="EMBL" id="QOQW01000023">
    <property type="protein sequence ID" value="RCK78413.1"/>
    <property type="molecule type" value="Genomic_DNA"/>
</dbReference>
<reference evidence="3 4" key="1">
    <citation type="submission" date="2018-05" db="EMBL/GenBank/DDBJ databases">
        <title>A metagenomic window into the 2 km-deep terrestrial subsurface aquifer revealed taxonomically and functionally diverse microbial community comprising novel uncultured bacterial lineages.</title>
        <authorList>
            <person name="Kadnikov V.V."/>
            <person name="Mardanov A.V."/>
            <person name="Beletsky A.V."/>
            <person name="Banks D."/>
            <person name="Pimenov N.V."/>
            <person name="Frank Y.A."/>
            <person name="Karnachuk O.V."/>
            <person name="Ravin N.V."/>
        </authorList>
    </citation>
    <scope>NUCLEOTIDE SEQUENCE [LARGE SCALE GENOMIC DNA]</scope>
    <source>
        <strain evidence="3">BY5</strain>
    </source>
</reference>
<dbReference type="PROSITE" id="PS50125">
    <property type="entry name" value="GUANYLATE_CYCLASE_2"/>
    <property type="match status" value="1"/>
</dbReference>
<dbReference type="Gene3D" id="3.30.70.1230">
    <property type="entry name" value="Nucleotide cyclase"/>
    <property type="match status" value="1"/>
</dbReference>
<sequence length="654" mass="72420">MEHPQEVRELPMSMKFSSFDALSPAQRVAALMHIKEAPTRKREDYLLALHALFDAEQQVRATAKLITGLFAQEPYVLDLKGLTPEEMKKRIEERFPEMKGGGPQLAEWSGTTPVLELVKNLQTRSKKAEMTSEWDGPFPRTAFILNALREDTIAIVQQILEAGERPEWVAPAFYLEALQPFREGQRSFDHPAATTLVNLNHVHDRTRFPPALQTMWGMLDRPIYLLIILTDRRLILFLRDHLKESRAAWQGIPFEQIIKVSSTHIAGTVSLDLETMQDFVLLPQLYPADGFELDKTLREKAISAIKSTEDLLDRDFDRELAKLEMLFQAKAITSQEYMFRKMRLQKMELEKFSDANLDSLLARRFAAEAGGKKLDEQILKRFTSEKTVMFTDIVGYSSKAAQKQLLDTMTLLAVHDKMLLPIIAEHGGKLIKKIGDALMVKFDDPLAACRCGVAMQAKLIAFNRTSPEKILIRIGINTGTVFTKGEDVFGDAVNVAARMESLARPGMIFLTASTHARLGGQLPCHYHGRRVVKGQTAPMEVYALVGSDEDREMIEAGRAFRQEMGMEDGPEEPAPAPAPAAEPAPVAPAAGAGAAPTAAPIAAAATREGELAALAAAVSTAVAHYKTAVRLGAPRDGALEAWFEAFPGRLPGEE</sequence>
<evidence type="ECO:0000259" key="2">
    <source>
        <dbReference type="PROSITE" id="PS50125"/>
    </source>
</evidence>
<dbReference type="SUPFAM" id="SSF55073">
    <property type="entry name" value="Nucleotide cyclase"/>
    <property type="match status" value="1"/>
</dbReference>
<dbReference type="GO" id="GO:0035556">
    <property type="term" value="P:intracellular signal transduction"/>
    <property type="evidence" value="ECO:0007669"/>
    <property type="project" value="InterPro"/>
</dbReference>
<evidence type="ECO:0000313" key="3">
    <source>
        <dbReference type="EMBL" id="RCK78413.1"/>
    </source>
</evidence>
<comment type="caution">
    <text evidence="3">The sequence shown here is derived from an EMBL/GenBank/DDBJ whole genome shotgun (WGS) entry which is preliminary data.</text>
</comment>
<dbReference type="InterPro" id="IPR050697">
    <property type="entry name" value="Adenylyl/Guanylyl_Cyclase_3/4"/>
</dbReference>
<dbReference type="PANTHER" id="PTHR43081">
    <property type="entry name" value="ADENYLATE CYCLASE, TERMINAL-DIFFERENTIATION SPECIFIC-RELATED"/>
    <property type="match status" value="1"/>
</dbReference>
<accession>A0A367ZJV2</accession>
<dbReference type="GO" id="GO:0009190">
    <property type="term" value="P:cyclic nucleotide biosynthetic process"/>
    <property type="evidence" value="ECO:0007669"/>
    <property type="project" value="InterPro"/>
</dbReference>
<dbReference type="InterPro" id="IPR001054">
    <property type="entry name" value="A/G_cyclase"/>
</dbReference>
<dbReference type="Proteomes" id="UP000252355">
    <property type="component" value="Unassembled WGS sequence"/>
</dbReference>
<protein>
    <submittedName>
        <fullName evidence="3">Adenylate cyclase</fullName>
    </submittedName>
</protein>
<proteinExistence type="predicted"/>
<name>A0A367ZJV2_9BACT</name>
<feature type="compositionally biased region" description="Pro residues" evidence="1">
    <location>
        <begin position="572"/>
        <end position="586"/>
    </location>
</feature>
<dbReference type="AlphaFoldDB" id="A0A367ZJV2"/>
<dbReference type="PANTHER" id="PTHR43081:SF1">
    <property type="entry name" value="ADENYLATE CYCLASE, TERMINAL-DIFFERENTIATION SPECIFIC"/>
    <property type="match status" value="1"/>
</dbReference>
<evidence type="ECO:0000256" key="1">
    <source>
        <dbReference type="SAM" id="MobiDB-lite"/>
    </source>
</evidence>